<sequence>MLCQKQRTLVEAGLFSDSDGFGFCTDCGTCANAFALHRANFERGLGSPEKVEQLAKSYGRALEALGNQNPLFVAAYGAGFLEWGNDRAWREAWHNIAVLTVPGYAEGK</sequence>
<evidence type="ECO:0000313" key="1">
    <source>
        <dbReference type="EMBL" id="OWK38389.1"/>
    </source>
</evidence>
<comment type="caution">
    <text evidence="1">The sequence shown here is derived from an EMBL/GenBank/DDBJ whole genome shotgun (WGS) entry which is preliminary data.</text>
</comment>
<evidence type="ECO:0000313" key="2">
    <source>
        <dbReference type="Proteomes" id="UP000214646"/>
    </source>
</evidence>
<dbReference type="EMBL" id="NIDE01000014">
    <property type="protein sequence ID" value="OWK38389.1"/>
    <property type="molecule type" value="Genomic_DNA"/>
</dbReference>
<name>A0A225DME0_9BACT</name>
<protein>
    <submittedName>
        <fullName evidence="1">Uncharacterized protein</fullName>
    </submittedName>
</protein>
<proteinExistence type="predicted"/>
<gene>
    <name evidence="1" type="ORF">FRUB_07509</name>
</gene>
<reference evidence="2" key="1">
    <citation type="submission" date="2017-06" db="EMBL/GenBank/DDBJ databases">
        <title>Genome analysis of Fimbriiglobus ruber SP5, the first member of the order Planctomycetales with confirmed chitinolytic capability.</title>
        <authorList>
            <person name="Ravin N.V."/>
            <person name="Rakitin A.L."/>
            <person name="Ivanova A.A."/>
            <person name="Beletsky A.V."/>
            <person name="Kulichevskaya I.S."/>
            <person name="Mardanov A.V."/>
            <person name="Dedysh S.N."/>
        </authorList>
    </citation>
    <scope>NUCLEOTIDE SEQUENCE [LARGE SCALE GENOMIC DNA]</scope>
    <source>
        <strain evidence="2">SP5</strain>
    </source>
</reference>
<dbReference type="Proteomes" id="UP000214646">
    <property type="component" value="Unassembled WGS sequence"/>
</dbReference>
<keyword evidence="2" id="KW-1185">Reference proteome</keyword>
<dbReference type="AlphaFoldDB" id="A0A225DME0"/>
<organism evidence="1 2">
    <name type="scientific">Fimbriiglobus ruber</name>
    <dbReference type="NCBI Taxonomy" id="1908690"/>
    <lineage>
        <taxon>Bacteria</taxon>
        <taxon>Pseudomonadati</taxon>
        <taxon>Planctomycetota</taxon>
        <taxon>Planctomycetia</taxon>
        <taxon>Gemmatales</taxon>
        <taxon>Gemmataceae</taxon>
        <taxon>Fimbriiglobus</taxon>
    </lineage>
</organism>
<accession>A0A225DME0</accession>